<reference evidence="2 3" key="1">
    <citation type="journal article" date="2014" name="Agronomy (Basel)">
        <title>A Draft Genome Sequence for Ensete ventricosum, the Drought-Tolerant Tree Against Hunger.</title>
        <authorList>
            <person name="Harrison J."/>
            <person name="Moore K.A."/>
            <person name="Paszkiewicz K."/>
            <person name="Jones T."/>
            <person name="Grant M."/>
            <person name="Ambacheew D."/>
            <person name="Muzemil S."/>
            <person name="Studholme D.J."/>
        </authorList>
    </citation>
    <scope>NUCLEOTIDE SEQUENCE [LARGE SCALE GENOMIC DNA]</scope>
</reference>
<name>A0A426ZQY3_ENSVE</name>
<keyword evidence="1" id="KW-0472">Membrane</keyword>
<proteinExistence type="predicted"/>
<evidence type="ECO:0000313" key="2">
    <source>
        <dbReference type="EMBL" id="RRT66416.1"/>
    </source>
</evidence>
<comment type="caution">
    <text evidence="2">The sequence shown here is derived from an EMBL/GenBank/DDBJ whole genome shotgun (WGS) entry which is preliminary data.</text>
</comment>
<sequence>MCLLYCAYQSCQISQSERILYTSRTEKNVCVGAVAVKMWEIYQQEVDRGGEGTVGKGMESCHVGVVASGVVSLPIPLLLAAPMSMYLIRFPTLP</sequence>
<evidence type="ECO:0000313" key="3">
    <source>
        <dbReference type="Proteomes" id="UP000287651"/>
    </source>
</evidence>
<evidence type="ECO:0000256" key="1">
    <source>
        <dbReference type="SAM" id="Phobius"/>
    </source>
</evidence>
<dbReference type="Proteomes" id="UP000287651">
    <property type="component" value="Unassembled WGS sequence"/>
</dbReference>
<gene>
    <name evidence="2" type="ORF">B296_00038887</name>
</gene>
<dbReference type="AlphaFoldDB" id="A0A426ZQY3"/>
<dbReference type="EMBL" id="AMZH03005425">
    <property type="protein sequence ID" value="RRT66416.1"/>
    <property type="molecule type" value="Genomic_DNA"/>
</dbReference>
<organism evidence="2 3">
    <name type="scientific">Ensete ventricosum</name>
    <name type="common">Abyssinian banana</name>
    <name type="synonym">Musa ensete</name>
    <dbReference type="NCBI Taxonomy" id="4639"/>
    <lineage>
        <taxon>Eukaryota</taxon>
        <taxon>Viridiplantae</taxon>
        <taxon>Streptophyta</taxon>
        <taxon>Embryophyta</taxon>
        <taxon>Tracheophyta</taxon>
        <taxon>Spermatophyta</taxon>
        <taxon>Magnoliopsida</taxon>
        <taxon>Liliopsida</taxon>
        <taxon>Zingiberales</taxon>
        <taxon>Musaceae</taxon>
        <taxon>Ensete</taxon>
    </lineage>
</organism>
<protein>
    <submittedName>
        <fullName evidence="2">Uncharacterized protein</fullName>
    </submittedName>
</protein>
<keyword evidence="1" id="KW-1133">Transmembrane helix</keyword>
<keyword evidence="1" id="KW-0812">Transmembrane</keyword>
<feature type="transmembrane region" description="Helical" evidence="1">
    <location>
        <begin position="65"/>
        <end position="88"/>
    </location>
</feature>
<accession>A0A426ZQY3</accession>